<protein>
    <recommendedName>
        <fullName evidence="7">GDP-mannose transporter</fullName>
        <shortName evidence="7">GMT</shortName>
    </recommendedName>
</protein>
<comment type="subunit">
    <text evidence="3 7">Homooligomer.</text>
</comment>
<dbReference type="GO" id="GO:0005789">
    <property type="term" value="C:endoplasmic reticulum membrane"/>
    <property type="evidence" value="ECO:0007669"/>
    <property type="project" value="UniProtKB-SubCell"/>
</dbReference>
<keyword evidence="5 7" id="KW-1133">Transmembrane helix</keyword>
<keyword evidence="7" id="KW-0333">Golgi apparatus</keyword>
<keyword evidence="10" id="KW-1185">Reference proteome</keyword>
<evidence type="ECO:0000313" key="10">
    <source>
        <dbReference type="Proteomes" id="UP000801428"/>
    </source>
</evidence>
<evidence type="ECO:0000256" key="5">
    <source>
        <dbReference type="ARBA" id="ARBA00022989"/>
    </source>
</evidence>
<keyword evidence="7" id="KW-0968">Cytoplasmic vesicle</keyword>
<feature type="region of interest" description="Disordered" evidence="8">
    <location>
        <begin position="41"/>
        <end position="67"/>
    </location>
</feature>
<organism evidence="9 10">
    <name type="scientific">Curvularia kusanoi</name>
    <name type="common">Cochliobolus kusanoi</name>
    <dbReference type="NCBI Taxonomy" id="90978"/>
    <lineage>
        <taxon>Eukaryota</taxon>
        <taxon>Fungi</taxon>
        <taxon>Dikarya</taxon>
        <taxon>Ascomycota</taxon>
        <taxon>Pezizomycotina</taxon>
        <taxon>Dothideomycetes</taxon>
        <taxon>Pleosporomycetidae</taxon>
        <taxon>Pleosporales</taxon>
        <taxon>Pleosporineae</taxon>
        <taxon>Pleosporaceae</taxon>
        <taxon>Curvularia</taxon>
    </lineage>
</organism>
<gene>
    <name evidence="9" type="ORF">E8E13_005703</name>
</gene>
<name>A0A9P4TIV4_CURKU</name>
<feature type="transmembrane region" description="Helical" evidence="7">
    <location>
        <begin position="368"/>
        <end position="391"/>
    </location>
</feature>
<evidence type="ECO:0000256" key="7">
    <source>
        <dbReference type="RuleBase" id="RU367097"/>
    </source>
</evidence>
<keyword evidence="7" id="KW-0813">Transport</keyword>
<dbReference type="Proteomes" id="UP000801428">
    <property type="component" value="Unassembled WGS sequence"/>
</dbReference>
<reference evidence="9" key="1">
    <citation type="submission" date="2019-04" db="EMBL/GenBank/DDBJ databases">
        <title>Sequencing of skin fungus with MAO and IRED activity.</title>
        <authorList>
            <person name="Marsaioli A.J."/>
            <person name="Bonatto J.M.C."/>
            <person name="Reis Junior O."/>
        </authorList>
    </citation>
    <scope>NUCLEOTIDE SEQUENCE</scope>
    <source>
        <strain evidence="9">30M1</strain>
    </source>
</reference>
<keyword evidence="7" id="KW-0762">Sugar transport</keyword>
<keyword evidence="7" id="KW-0256">Endoplasmic reticulum</keyword>
<sequence>MNSFNSRPFARNASKTFRPAFDYLSNISRSAIQLPTTSKQTSTFSTATAHRRKVTSDSIDGLDDDIENNATMSNMRAHSRHSSQEAGGLAPAIPLIDVGSRSGTPNPYPRSRSAAQSEDEDDEYEISSSIRPLVGGGRASQYEKGDWKMIFRQGGLGGFLYGTWLGWQIWIGILVFWVGGCGFGLLLMNRFIMLTGVYKFPFPLTGTYVQLILTHILLIGFSSLTRGLGNPLRRLGLGAAVAPAIPVAPQGGAFRNSSAKSGTTRFLQWLGNGSGGIAGGGLFEFDYAIAKQVLPLAGVFVAKVLLSNFSFAYAPLPVYQLARIGVTPLSLIFSCILQKDNISGSTLSAALIATLNLLFATVRSNVRVTWESIIAGVFSSFFAALYPILLLRTYRTILAGLVPQGDVLSGYPTRSDEETNREETRAYYRTLHYTSMVSIALLTPIVVLSGELGNIYHNIPFLDVPFFWLMIWCGAIGSWAVFSSTLVLVKATSPLTATFVNVPRSGVQLMLLSMFKMPAHSWVGVALCWASSVWFAVTKRRESRTRIRLEGR</sequence>
<comment type="function">
    <text evidence="1 7">Involved in the import of GDP-mannose from the cytoplasm into the Golgi lumen.</text>
</comment>
<evidence type="ECO:0000256" key="2">
    <source>
        <dbReference type="ARBA" id="ARBA00010425"/>
    </source>
</evidence>
<evidence type="ECO:0000256" key="8">
    <source>
        <dbReference type="SAM" id="MobiDB-lite"/>
    </source>
</evidence>
<keyword evidence="4 7" id="KW-0812">Transmembrane</keyword>
<comment type="subcellular location">
    <subcellularLocation>
        <location evidence="7">Golgi apparatus membrane</location>
        <topology evidence="7">Multi-pass membrane protein</topology>
    </subcellularLocation>
    <subcellularLocation>
        <location evidence="7">Cytoplasmic vesicle membrane</location>
        <topology evidence="7">Multi-pass membrane protein</topology>
    </subcellularLocation>
    <subcellularLocation>
        <location evidence="7">Endoplasmic reticulum membrane</location>
        <topology evidence="7">Multi-pass membrane protein</topology>
    </subcellularLocation>
</comment>
<evidence type="ECO:0000313" key="9">
    <source>
        <dbReference type="EMBL" id="KAF3006536.1"/>
    </source>
</evidence>
<dbReference type="EMBL" id="SWKU01000005">
    <property type="protein sequence ID" value="KAF3006536.1"/>
    <property type="molecule type" value="Genomic_DNA"/>
</dbReference>
<accession>A0A9P4TIV4</accession>
<keyword evidence="6 7" id="KW-0472">Membrane</keyword>
<dbReference type="InterPro" id="IPR050186">
    <property type="entry name" value="TPT_transporter"/>
</dbReference>
<feature type="transmembrane region" description="Helical" evidence="7">
    <location>
        <begin position="207"/>
        <end position="225"/>
    </location>
</feature>
<feature type="transmembrane region" description="Helical" evidence="7">
    <location>
        <begin position="293"/>
        <end position="314"/>
    </location>
</feature>
<dbReference type="GO" id="GO:0030659">
    <property type="term" value="C:cytoplasmic vesicle membrane"/>
    <property type="evidence" value="ECO:0007669"/>
    <property type="project" value="UniProtKB-SubCell"/>
</dbReference>
<feature type="transmembrane region" description="Helical" evidence="7">
    <location>
        <begin position="467"/>
        <end position="488"/>
    </location>
</feature>
<dbReference type="AlphaFoldDB" id="A0A9P4TIV4"/>
<dbReference type="OrthoDB" id="5547497at2759"/>
<evidence type="ECO:0000256" key="1">
    <source>
        <dbReference type="ARBA" id="ARBA00003420"/>
    </source>
</evidence>
<comment type="similarity">
    <text evidence="2 7">Belongs to the TPT transporter family. SLC35D subfamily.</text>
</comment>
<comment type="caution">
    <text evidence="9">The sequence shown here is derived from an EMBL/GenBank/DDBJ whole genome shotgun (WGS) entry which is preliminary data.</text>
</comment>
<evidence type="ECO:0000256" key="4">
    <source>
        <dbReference type="ARBA" id="ARBA00022692"/>
    </source>
</evidence>
<feature type="region of interest" description="Disordered" evidence="8">
    <location>
        <begin position="100"/>
        <end position="127"/>
    </location>
</feature>
<dbReference type="PANTHER" id="PTHR11132">
    <property type="entry name" value="SOLUTE CARRIER FAMILY 35"/>
    <property type="match status" value="1"/>
</dbReference>
<feature type="transmembrane region" description="Helical" evidence="7">
    <location>
        <begin position="158"/>
        <end position="187"/>
    </location>
</feature>
<evidence type="ECO:0000256" key="3">
    <source>
        <dbReference type="ARBA" id="ARBA00011182"/>
    </source>
</evidence>
<feature type="transmembrane region" description="Helical" evidence="7">
    <location>
        <begin position="521"/>
        <end position="538"/>
    </location>
</feature>
<proteinExistence type="inferred from homology"/>
<feature type="transmembrane region" description="Helical" evidence="7">
    <location>
        <begin position="430"/>
        <end position="447"/>
    </location>
</feature>
<evidence type="ECO:0000256" key="6">
    <source>
        <dbReference type="ARBA" id="ARBA00023136"/>
    </source>
</evidence>
<dbReference type="GO" id="GO:0000139">
    <property type="term" value="C:Golgi membrane"/>
    <property type="evidence" value="ECO:0007669"/>
    <property type="project" value="UniProtKB-SubCell"/>
</dbReference>